<dbReference type="HOGENOM" id="CLU_074390_3_3_1"/>
<dbReference type="Proteomes" id="UP000001568">
    <property type="component" value="Chromosome 3"/>
</dbReference>
<evidence type="ECO:0000256" key="3">
    <source>
        <dbReference type="ARBA" id="ARBA00023128"/>
    </source>
</evidence>
<dbReference type="GO" id="GO:0032981">
    <property type="term" value="P:mitochondrial respiratory chain complex I assembly"/>
    <property type="evidence" value="ECO:0007669"/>
    <property type="project" value="InterPro"/>
</dbReference>
<dbReference type="KEGG" id="olu:OSTLU_92430"/>
<evidence type="ECO:0000256" key="4">
    <source>
        <dbReference type="ARBA" id="ARBA00049984"/>
    </source>
</evidence>
<dbReference type="Pfam" id="PF04430">
    <property type="entry name" value="DUF498"/>
    <property type="match status" value="1"/>
</dbReference>
<dbReference type="OrthoDB" id="20681at2759"/>
<evidence type="ECO:0000256" key="1">
    <source>
        <dbReference type="ARBA" id="ARBA00004173"/>
    </source>
</evidence>
<dbReference type="PANTHER" id="PTHR21192">
    <property type="entry name" value="NUCLEAR PROTEIN E3-3"/>
    <property type="match status" value="1"/>
</dbReference>
<dbReference type="CDD" id="cd05125">
    <property type="entry name" value="Mth938_2P1-like"/>
    <property type="match status" value="1"/>
</dbReference>
<comment type="subcellular location">
    <subcellularLocation>
        <location evidence="1">Mitochondrion</location>
    </subcellularLocation>
</comment>
<gene>
    <name evidence="5" type="ORF">OSTLU_92430</name>
</gene>
<evidence type="ECO:0000313" key="6">
    <source>
        <dbReference type="Proteomes" id="UP000001568"/>
    </source>
</evidence>
<dbReference type="InterPro" id="IPR034095">
    <property type="entry name" value="NDUF3"/>
</dbReference>
<accession>A4RUA7</accession>
<dbReference type="EMBL" id="CP000583">
    <property type="protein sequence ID" value="ABO95218.1"/>
    <property type="molecule type" value="Genomic_DNA"/>
</dbReference>
<evidence type="ECO:0000313" key="5">
    <source>
        <dbReference type="EMBL" id="ABO95218.1"/>
    </source>
</evidence>
<proteinExistence type="inferred from homology"/>
<dbReference type="SUPFAM" id="SSF64076">
    <property type="entry name" value="MTH938-like"/>
    <property type="match status" value="1"/>
</dbReference>
<sequence>MLSLDSYDARGFAIKGAYCVGGVFAYDSLHAAWSPTRVSEITPETLAALEILDPTPDLLIVGTGRTVATLNEETLNYLKELGVAVDASDTVNATSTFNVLVEEGRSVAAALLPAGHVEK</sequence>
<dbReference type="InterPro" id="IPR007523">
    <property type="entry name" value="NDUFAF3/AAMDC"/>
</dbReference>
<protein>
    <recommendedName>
        <fullName evidence="2">NADH dehydrogenase [ubiquinone] 1 alpha subcomplex assembly factor 3</fullName>
    </recommendedName>
</protein>
<comment type="similarity">
    <text evidence="4">Belongs to the NDUFAF3 family.</text>
</comment>
<dbReference type="eggNOG" id="KOG3363">
    <property type="taxonomic scope" value="Eukaryota"/>
</dbReference>
<keyword evidence="6" id="KW-1185">Reference proteome</keyword>
<name>A4RUA7_OSTLU</name>
<organism evidence="5 6">
    <name type="scientific">Ostreococcus lucimarinus (strain CCE9901)</name>
    <dbReference type="NCBI Taxonomy" id="436017"/>
    <lineage>
        <taxon>Eukaryota</taxon>
        <taxon>Viridiplantae</taxon>
        <taxon>Chlorophyta</taxon>
        <taxon>Mamiellophyceae</taxon>
        <taxon>Mamiellales</taxon>
        <taxon>Bathycoccaceae</taxon>
        <taxon>Ostreococcus</taxon>
    </lineage>
</organism>
<dbReference type="AlphaFoldDB" id="A4RUA7"/>
<dbReference type="PANTHER" id="PTHR21192:SF2">
    <property type="entry name" value="NADH DEHYDROGENASE [UBIQUINONE] 1 ALPHA SUBCOMPLEX ASSEMBLY FACTOR 3"/>
    <property type="match status" value="1"/>
</dbReference>
<dbReference type="GeneID" id="5000649"/>
<evidence type="ECO:0000256" key="2">
    <source>
        <dbReference type="ARBA" id="ARBA00021776"/>
    </source>
</evidence>
<dbReference type="RefSeq" id="XP_001416925.1">
    <property type="nucleotide sequence ID" value="XM_001416888.1"/>
</dbReference>
<dbReference type="Gene3D" id="3.40.1230.10">
    <property type="entry name" value="MTH938-like"/>
    <property type="match status" value="1"/>
</dbReference>
<dbReference type="Gramene" id="ABO95218">
    <property type="protein sequence ID" value="ABO95218"/>
    <property type="gene ID" value="OSTLU_92430"/>
</dbReference>
<dbReference type="STRING" id="436017.A4RUA7"/>
<dbReference type="InterPro" id="IPR036748">
    <property type="entry name" value="MTH938-like_sf"/>
</dbReference>
<reference evidence="5 6" key="1">
    <citation type="journal article" date="2007" name="Proc. Natl. Acad. Sci. U.S.A.">
        <title>The tiny eukaryote Ostreococcus provides genomic insights into the paradox of plankton speciation.</title>
        <authorList>
            <person name="Palenik B."/>
            <person name="Grimwood J."/>
            <person name="Aerts A."/>
            <person name="Rouze P."/>
            <person name="Salamov A."/>
            <person name="Putnam N."/>
            <person name="Dupont C."/>
            <person name="Jorgensen R."/>
            <person name="Derelle E."/>
            <person name="Rombauts S."/>
            <person name="Zhou K."/>
            <person name="Otillar R."/>
            <person name="Merchant S.S."/>
            <person name="Podell S."/>
            <person name="Gaasterland T."/>
            <person name="Napoli C."/>
            <person name="Gendler K."/>
            <person name="Manuell A."/>
            <person name="Tai V."/>
            <person name="Vallon O."/>
            <person name="Piganeau G."/>
            <person name="Jancek S."/>
            <person name="Heijde M."/>
            <person name="Jabbari K."/>
            <person name="Bowler C."/>
            <person name="Lohr M."/>
            <person name="Robbens S."/>
            <person name="Werner G."/>
            <person name="Dubchak I."/>
            <person name="Pazour G.J."/>
            <person name="Ren Q."/>
            <person name="Paulsen I."/>
            <person name="Delwiche C."/>
            <person name="Schmutz J."/>
            <person name="Rokhsar D."/>
            <person name="Van de Peer Y."/>
            <person name="Moreau H."/>
            <person name="Grigoriev I.V."/>
        </authorList>
    </citation>
    <scope>NUCLEOTIDE SEQUENCE [LARGE SCALE GENOMIC DNA]</scope>
    <source>
        <strain evidence="5 6">CCE9901</strain>
    </source>
</reference>
<keyword evidence="3" id="KW-0496">Mitochondrion</keyword>
<dbReference type="GO" id="GO:0005743">
    <property type="term" value="C:mitochondrial inner membrane"/>
    <property type="evidence" value="ECO:0007669"/>
    <property type="project" value="TreeGrafter"/>
</dbReference>
<dbReference type="OMA" id="VGCGARI"/>